<keyword evidence="2" id="KW-1185">Reference proteome</keyword>
<evidence type="ECO:0000313" key="1">
    <source>
        <dbReference type="EMBL" id="KAJ1214620.1"/>
    </source>
</evidence>
<dbReference type="AlphaFoldDB" id="A0AAV7WR26"/>
<reference evidence="1" key="1">
    <citation type="journal article" date="2022" name="bioRxiv">
        <title>Sequencing and chromosome-scale assembly of the giantPleurodeles waltlgenome.</title>
        <authorList>
            <person name="Brown T."/>
            <person name="Elewa A."/>
            <person name="Iarovenko S."/>
            <person name="Subramanian E."/>
            <person name="Araus A.J."/>
            <person name="Petzold A."/>
            <person name="Susuki M."/>
            <person name="Suzuki K.-i.T."/>
            <person name="Hayashi T."/>
            <person name="Toyoda A."/>
            <person name="Oliveira C."/>
            <person name="Osipova E."/>
            <person name="Leigh N.D."/>
            <person name="Simon A."/>
            <person name="Yun M.H."/>
        </authorList>
    </citation>
    <scope>NUCLEOTIDE SEQUENCE</scope>
    <source>
        <strain evidence="1">20211129_DDA</strain>
        <tissue evidence="1">Liver</tissue>
    </source>
</reference>
<gene>
    <name evidence="1" type="ORF">NDU88_002238</name>
</gene>
<name>A0AAV7WR26_PLEWA</name>
<accession>A0AAV7WR26</accession>
<protein>
    <submittedName>
        <fullName evidence="1">Uncharacterized protein</fullName>
    </submittedName>
</protein>
<dbReference type="EMBL" id="JANPWB010000001">
    <property type="protein sequence ID" value="KAJ1214620.1"/>
    <property type="molecule type" value="Genomic_DNA"/>
</dbReference>
<organism evidence="1 2">
    <name type="scientific">Pleurodeles waltl</name>
    <name type="common">Iberian ribbed newt</name>
    <dbReference type="NCBI Taxonomy" id="8319"/>
    <lineage>
        <taxon>Eukaryota</taxon>
        <taxon>Metazoa</taxon>
        <taxon>Chordata</taxon>
        <taxon>Craniata</taxon>
        <taxon>Vertebrata</taxon>
        <taxon>Euteleostomi</taxon>
        <taxon>Amphibia</taxon>
        <taxon>Batrachia</taxon>
        <taxon>Caudata</taxon>
        <taxon>Salamandroidea</taxon>
        <taxon>Salamandridae</taxon>
        <taxon>Pleurodelinae</taxon>
        <taxon>Pleurodeles</taxon>
    </lineage>
</organism>
<sequence>MSSTSPPGLYSIPRSLFTSIASLLWVLGPHRHRWRTAHSATPPAHTDALSDALQRVLCPSGRRPPFNDLYNSPGGALRTSIPDPQRYFLVVGAGPAPTHPVDHTLHHTLSARGHFV</sequence>
<proteinExistence type="predicted"/>
<comment type="caution">
    <text evidence="1">The sequence shown here is derived from an EMBL/GenBank/DDBJ whole genome shotgun (WGS) entry which is preliminary data.</text>
</comment>
<evidence type="ECO:0000313" key="2">
    <source>
        <dbReference type="Proteomes" id="UP001066276"/>
    </source>
</evidence>
<dbReference type="Proteomes" id="UP001066276">
    <property type="component" value="Chromosome 1_1"/>
</dbReference>